<keyword evidence="1" id="KW-0812">Transmembrane</keyword>
<evidence type="ECO:0000256" key="2">
    <source>
        <dbReference type="SAM" id="SignalP"/>
    </source>
</evidence>
<dbReference type="EMBL" id="BMAV01021853">
    <property type="protein sequence ID" value="GFY76357.1"/>
    <property type="molecule type" value="Genomic_DNA"/>
</dbReference>
<dbReference type="OrthoDB" id="10480799at2759"/>
<dbReference type="Proteomes" id="UP000886998">
    <property type="component" value="Unassembled WGS sequence"/>
</dbReference>
<dbReference type="AlphaFoldDB" id="A0A8X7CTF9"/>
<accession>A0A8X7CTF9</accession>
<proteinExistence type="predicted"/>
<name>A0A8X7CTF9_9ARAC</name>
<keyword evidence="1" id="KW-1133">Transmembrane helix</keyword>
<feature type="signal peptide" evidence="2">
    <location>
        <begin position="1"/>
        <end position="16"/>
    </location>
</feature>
<feature type="chain" id="PRO_5036491514" evidence="2">
    <location>
        <begin position="17"/>
        <end position="152"/>
    </location>
</feature>
<feature type="transmembrane region" description="Helical" evidence="1">
    <location>
        <begin position="93"/>
        <end position="114"/>
    </location>
</feature>
<reference evidence="3" key="1">
    <citation type="submission" date="2020-08" db="EMBL/GenBank/DDBJ databases">
        <title>Multicomponent nature underlies the extraordinary mechanical properties of spider dragline silk.</title>
        <authorList>
            <person name="Kono N."/>
            <person name="Nakamura H."/>
            <person name="Mori M."/>
            <person name="Yoshida Y."/>
            <person name="Ohtoshi R."/>
            <person name="Malay A.D."/>
            <person name="Moran D.A.P."/>
            <person name="Tomita M."/>
            <person name="Numata K."/>
            <person name="Arakawa K."/>
        </authorList>
    </citation>
    <scope>NUCLEOTIDE SEQUENCE</scope>
</reference>
<comment type="caution">
    <text evidence="3">The sequence shown here is derived from an EMBL/GenBank/DDBJ whole genome shotgun (WGS) entry which is preliminary data.</text>
</comment>
<sequence>MVALCIVLLTMQSVEMKPATRERRQSVTQDGGVDLVVRILKAIFDGISLRKIGISECLLSHTVNQTNLERNKKKLRSLHYITIKTLEITMKTYFFVMMALCIALLVVQSVEMVATRERRQSSNNSTMNAGDLAVAILREIFRGISLRNLLGK</sequence>
<gene>
    <name evidence="3" type="ORF">TNIN_487461</name>
</gene>
<protein>
    <submittedName>
        <fullName evidence="3">Uncharacterized protein</fullName>
    </submittedName>
</protein>
<keyword evidence="4" id="KW-1185">Reference proteome</keyword>
<keyword evidence="1" id="KW-0472">Membrane</keyword>
<evidence type="ECO:0000313" key="4">
    <source>
        <dbReference type="Proteomes" id="UP000886998"/>
    </source>
</evidence>
<evidence type="ECO:0000313" key="3">
    <source>
        <dbReference type="EMBL" id="GFY76357.1"/>
    </source>
</evidence>
<keyword evidence="2" id="KW-0732">Signal</keyword>
<evidence type="ECO:0000256" key="1">
    <source>
        <dbReference type="SAM" id="Phobius"/>
    </source>
</evidence>
<organism evidence="3 4">
    <name type="scientific">Trichonephila inaurata madagascariensis</name>
    <dbReference type="NCBI Taxonomy" id="2747483"/>
    <lineage>
        <taxon>Eukaryota</taxon>
        <taxon>Metazoa</taxon>
        <taxon>Ecdysozoa</taxon>
        <taxon>Arthropoda</taxon>
        <taxon>Chelicerata</taxon>
        <taxon>Arachnida</taxon>
        <taxon>Araneae</taxon>
        <taxon>Araneomorphae</taxon>
        <taxon>Entelegynae</taxon>
        <taxon>Araneoidea</taxon>
        <taxon>Nephilidae</taxon>
        <taxon>Trichonephila</taxon>
        <taxon>Trichonephila inaurata</taxon>
    </lineage>
</organism>